<accession>A0A445MHJ7</accession>
<name>A0A445MHJ7_ENSVE</name>
<evidence type="ECO:0000259" key="1">
    <source>
        <dbReference type="Pfam" id="PF25874"/>
    </source>
</evidence>
<evidence type="ECO:0000313" key="2">
    <source>
        <dbReference type="EMBL" id="RZR73719.1"/>
    </source>
</evidence>
<dbReference type="InterPro" id="IPR059080">
    <property type="entry name" value="WHD_PTC1"/>
</dbReference>
<dbReference type="Proteomes" id="UP000290560">
    <property type="component" value="Unassembled WGS sequence"/>
</dbReference>
<dbReference type="EMBL" id="KV875997">
    <property type="protein sequence ID" value="RZR73719.1"/>
    <property type="molecule type" value="Genomic_DNA"/>
</dbReference>
<dbReference type="Pfam" id="PF25874">
    <property type="entry name" value="WHD_plant_repro"/>
    <property type="match status" value="1"/>
</dbReference>
<gene>
    <name evidence="2" type="ORF">BHM03_00027261</name>
</gene>
<dbReference type="PANTHER" id="PTHR46201:SF1">
    <property type="entry name" value="PHD FINGER PROTEIN MALE STERILITY 1"/>
    <property type="match status" value="1"/>
</dbReference>
<proteinExistence type="predicted"/>
<sequence length="87" mass="9974">MIELKTRLPPHSMDYHGAAIAEASCRWSMKRVEMAARVIVEQLKNSELRWVTRQEIRDAAREHIGDTGLLDYVLKTLGNHIVGNYIV</sequence>
<reference evidence="2" key="1">
    <citation type="journal article" date="2018" name="Data Brief">
        <title>Genome sequence data from 17 accessions of Ensete ventricosum, a staple food crop for millions in Ethiopia.</title>
        <authorList>
            <person name="Yemataw Z."/>
            <person name="Muzemil S."/>
            <person name="Ambachew D."/>
            <person name="Tripathi L."/>
            <person name="Tesfaye K."/>
            <person name="Chala A."/>
            <person name="Farbos A."/>
            <person name="O'Neill P."/>
            <person name="Moore K."/>
            <person name="Grant M."/>
            <person name="Studholme D.J."/>
        </authorList>
    </citation>
    <scope>NUCLEOTIDE SEQUENCE [LARGE SCALE GENOMIC DNA]</scope>
    <source>
        <tissue evidence="2">Leaf</tissue>
    </source>
</reference>
<protein>
    <recommendedName>
        <fullName evidence="1">PTC1-like winged helix-turn-helix domain-containing protein</fullName>
    </recommendedName>
</protein>
<feature type="non-terminal residue" evidence="2">
    <location>
        <position position="87"/>
    </location>
</feature>
<dbReference type="PANTHER" id="PTHR46201">
    <property type="entry name" value="PHD FINGER PROTEIN MALE MEIOCYTE DEATH 1-RELATED"/>
    <property type="match status" value="1"/>
</dbReference>
<dbReference type="AlphaFoldDB" id="A0A445MHJ7"/>
<organism evidence="2">
    <name type="scientific">Ensete ventricosum</name>
    <name type="common">Abyssinian banana</name>
    <name type="synonym">Musa ensete</name>
    <dbReference type="NCBI Taxonomy" id="4639"/>
    <lineage>
        <taxon>Eukaryota</taxon>
        <taxon>Viridiplantae</taxon>
        <taxon>Streptophyta</taxon>
        <taxon>Embryophyta</taxon>
        <taxon>Tracheophyta</taxon>
        <taxon>Spermatophyta</taxon>
        <taxon>Magnoliopsida</taxon>
        <taxon>Liliopsida</taxon>
        <taxon>Zingiberales</taxon>
        <taxon>Musaceae</taxon>
        <taxon>Ensete</taxon>
    </lineage>
</organism>
<feature type="domain" description="PTC1-like winged helix-turn-helix" evidence="1">
    <location>
        <begin position="26"/>
        <end position="87"/>
    </location>
</feature>